<dbReference type="InterPro" id="IPR045090">
    <property type="entry name" value="Pept_M3A_M3B"/>
</dbReference>
<dbReference type="SUPFAM" id="SSF55486">
    <property type="entry name" value="Metalloproteases ('zincins'), catalytic domain"/>
    <property type="match status" value="1"/>
</dbReference>
<organism evidence="9 10">
    <name type="scientific">Moelleriella libera RCEF 2490</name>
    <dbReference type="NCBI Taxonomy" id="1081109"/>
    <lineage>
        <taxon>Eukaryota</taxon>
        <taxon>Fungi</taxon>
        <taxon>Dikarya</taxon>
        <taxon>Ascomycota</taxon>
        <taxon>Pezizomycotina</taxon>
        <taxon>Sordariomycetes</taxon>
        <taxon>Hypocreomycetidae</taxon>
        <taxon>Hypocreales</taxon>
        <taxon>Clavicipitaceae</taxon>
        <taxon>Moelleriella</taxon>
    </lineage>
</organism>
<dbReference type="GO" id="GO:0006518">
    <property type="term" value="P:peptide metabolic process"/>
    <property type="evidence" value="ECO:0007669"/>
    <property type="project" value="TreeGrafter"/>
</dbReference>
<dbReference type="STRING" id="1081109.A0A166RK51"/>
<dbReference type="GO" id="GO:0004222">
    <property type="term" value="F:metalloendopeptidase activity"/>
    <property type="evidence" value="ECO:0007669"/>
    <property type="project" value="InterPro"/>
</dbReference>
<gene>
    <name evidence="9" type="ORF">AAL_01517</name>
</gene>
<keyword evidence="2 7" id="KW-0645">Protease</keyword>
<dbReference type="Pfam" id="PF01432">
    <property type="entry name" value="Peptidase_M3"/>
    <property type="match status" value="1"/>
</dbReference>
<dbReference type="Gene3D" id="3.40.390.10">
    <property type="entry name" value="Collagenase (Catalytic Domain)"/>
    <property type="match status" value="1"/>
</dbReference>
<dbReference type="GO" id="GO:0046872">
    <property type="term" value="F:metal ion binding"/>
    <property type="evidence" value="ECO:0007669"/>
    <property type="project" value="UniProtKB-UniRule"/>
</dbReference>
<evidence type="ECO:0000259" key="8">
    <source>
        <dbReference type="Pfam" id="PF01432"/>
    </source>
</evidence>
<dbReference type="EMBL" id="AZGY01000002">
    <property type="protein sequence ID" value="OAA32185.1"/>
    <property type="molecule type" value="Genomic_DNA"/>
</dbReference>
<dbReference type="PANTHER" id="PTHR11804">
    <property type="entry name" value="PROTEASE M3 THIMET OLIGOPEPTIDASE-RELATED"/>
    <property type="match status" value="1"/>
</dbReference>
<evidence type="ECO:0000256" key="7">
    <source>
        <dbReference type="RuleBase" id="RU003435"/>
    </source>
</evidence>
<evidence type="ECO:0000256" key="2">
    <source>
        <dbReference type="ARBA" id="ARBA00022670"/>
    </source>
</evidence>
<evidence type="ECO:0000256" key="3">
    <source>
        <dbReference type="ARBA" id="ARBA00022723"/>
    </source>
</evidence>
<dbReference type="Gene3D" id="1.20.1050.40">
    <property type="entry name" value="Endopeptidase. Chain P, domain 1"/>
    <property type="match status" value="1"/>
</dbReference>
<dbReference type="FunFam" id="3.40.390.10:FF:000074">
    <property type="entry name" value="Metalloprotease"/>
    <property type="match status" value="1"/>
</dbReference>
<accession>A0A166RK51</accession>
<feature type="domain" description="Peptidase M3A/M3B catalytic" evidence="8">
    <location>
        <begin position="226"/>
        <end position="699"/>
    </location>
</feature>
<comment type="caution">
    <text evidence="9">The sequence shown here is derived from an EMBL/GenBank/DDBJ whole genome shotgun (WGS) entry which is preliminary data.</text>
</comment>
<comment type="similarity">
    <text evidence="1 7">Belongs to the peptidase M3 family.</text>
</comment>
<evidence type="ECO:0000313" key="10">
    <source>
        <dbReference type="Proteomes" id="UP000078544"/>
    </source>
</evidence>
<keyword evidence="3 7" id="KW-0479">Metal-binding</keyword>
<dbReference type="InterPro" id="IPR001567">
    <property type="entry name" value="Pept_M3A_M3B_dom"/>
</dbReference>
<dbReference type="CDD" id="cd06455">
    <property type="entry name" value="M3A_TOP"/>
    <property type="match status" value="1"/>
</dbReference>
<reference evidence="9 10" key="1">
    <citation type="journal article" date="2016" name="Genome Biol. Evol.">
        <title>Divergent and convergent evolution of fungal pathogenicity.</title>
        <authorList>
            <person name="Shang Y."/>
            <person name="Xiao G."/>
            <person name="Zheng P."/>
            <person name="Cen K."/>
            <person name="Zhan S."/>
            <person name="Wang C."/>
        </authorList>
    </citation>
    <scope>NUCLEOTIDE SEQUENCE [LARGE SCALE GENOMIC DNA]</scope>
    <source>
        <strain evidence="9 10">RCEF 2490</strain>
    </source>
</reference>
<dbReference type="Gene3D" id="1.10.1370.10">
    <property type="entry name" value="Neurolysin, domain 3"/>
    <property type="match status" value="1"/>
</dbReference>
<dbReference type="InterPro" id="IPR024079">
    <property type="entry name" value="MetalloPept_cat_dom_sf"/>
</dbReference>
<keyword evidence="5 7" id="KW-0862">Zinc</keyword>
<dbReference type="Proteomes" id="UP000078544">
    <property type="component" value="Unassembled WGS sequence"/>
</dbReference>
<dbReference type="GO" id="GO:0005758">
    <property type="term" value="C:mitochondrial intermembrane space"/>
    <property type="evidence" value="ECO:0007669"/>
    <property type="project" value="TreeGrafter"/>
</dbReference>
<dbReference type="InterPro" id="IPR024080">
    <property type="entry name" value="Neurolysin/TOP_N"/>
</dbReference>
<protein>
    <submittedName>
        <fullName evidence="9">Metallopeptidase MepB</fullName>
    </submittedName>
</protein>
<evidence type="ECO:0000256" key="1">
    <source>
        <dbReference type="ARBA" id="ARBA00006040"/>
    </source>
</evidence>
<evidence type="ECO:0000256" key="4">
    <source>
        <dbReference type="ARBA" id="ARBA00022801"/>
    </source>
</evidence>
<dbReference type="PANTHER" id="PTHR11804:SF84">
    <property type="entry name" value="SACCHAROLYSIN"/>
    <property type="match status" value="1"/>
</dbReference>
<keyword evidence="4 7" id="KW-0378">Hydrolase</keyword>
<evidence type="ECO:0000256" key="5">
    <source>
        <dbReference type="ARBA" id="ARBA00022833"/>
    </source>
</evidence>
<dbReference type="GO" id="GO:0006508">
    <property type="term" value="P:proteolysis"/>
    <property type="evidence" value="ECO:0007669"/>
    <property type="project" value="UniProtKB-KW"/>
</dbReference>
<evidence type="ECO:0000313" key="9">
    <source>
        <dbReference type="EMBL" id="OAA32185.1"/>
    </source>
</evidence>
<sequence>MAVPQYQTPPQAPPLFTHSPESVLEVVKKNNASVKSILDKLVAEVDAANATFDNTLLPSLLNDNALEVANHITMFYQSVSTSKELREASTKAQEIADEFYIEASMREDVFKLVDAVYNARHSQDLDGESLHLLEKERQKYIRNGLLLPAGPERDRFKEIQKRLSQLCIQNQKNLNEEVGGVWFTPEELEGVPSDDLDVSQLEKGTGENEGKVKVTFKYTHYFPVCKYAVRESTRRSYIIADANKVNNNVANFREIVSLRDEAARLLGFSDHASVVIARKMAKTTQRVNDFLGDLRERLVPGGAKETARLLEYKKRDCDARGIPFDGNFYLWDASFYSRMMKEEEYNIDEGEISQYFPVDTTYQGMLKIFEKIFGLVFVQLNEQDRARLSPTGKAEDITWHEDVILYSVWNDEAAGNDFVGYLYLDLHPRDNKYSHNANFNIEPGYLRGNGTRNYPATALVCNFSKPSSTKPGLLKHHEVVTLFHELGHGIHDLAARTRYSYFHGTNVAGDFVEAPSQMLENWCWTPSVLKFLSRHWESGKQIPDDLIERLIKTKHFNSASATLTQLFYGIFDMTIHTPKTHQEAEDMSIVQVWNKLRRDITGVKGPEDQGEGLEWGHRYAGISHYIGGYDAGYYGYLYSQVFSLDMFHTFFADDPMDTEQGRRYRELVLGRGGSQEELLTLKEFLGREPSTEAFYKELGLA</sequence>
<name>A0A166RK51_9HYPO</name>
<dbReference type="AlphaFoldDB" id="A0A166RK51"/>
<evidence type="ECO:0000256" key="6">
    <source>
        <dbReference type="ARBA" id="ARBA00023049"/>
    </source>
</evidence>
<keyword evidence="6 7" id="KW-0482">Metalloprotease</keyword>
<dbReference type="OrthoDB" id="534666at2759"/>
<comment type="cofactor">
    <cofactor evidence="7">
        <name>Zn(2+)</name>
        <dbReference type="ChEBI" id="CHEBI:29105"/>
    </cofactor>
    <text evidence="7">Binds 1 zinc ion.</text>
</comment>
<dbReference type="InterPro" id="IPR024077">
    <property type="entry name" value="Neurolysin/TOP_dom2"/>
</dbReference>
<proteinExistence type="inferred from homology"/>
<keyword evidence="10" id="KW-1185">Reference proteome</keyword>